<comment type="caution">
    <text evidence="3">The sequence shown here is derived from an EMBL/GenBank/DDBJ whole genome shotgun (WGS) entry which is preliminary data.</text>
</comment>
<keyword evidence="2" id="KW-0812">Transmembrane</keyword>
<protein>
    <submittedName>
        <fullName evidence="3">DUF1275 domain-containing protein</fullName>
    </submittedName>
</protein>
<dbReference type="EMBL" id="VZZK01000039">
    <property type="protein sequence ID" value="KAB1074110.1"/>
    <property type="molecule type" value="Genomic_DNA"/>
</dbReference>
<organism evidence="3 4">
    <name type="scientific">Methylobacterium soli</name>
    <dbReference type="NCBI Taxonomy" id="553447"/>
    <lineage>
        <taxon>Bacteria</taxon>
        <taxon>Pseudomonadati</taxon>
        <taxon>Pseudomonadota</taxon>
        <taxon>Alphaproteobacteria</taxon>
        <taxon>Hyphomicrobiales</taxon>
        <taxon>Methylobacteriaceae</taxon>
        <taxon>Methylobacterium</taxon>
    </lineage>
</organism>
<feature type="transmembrane region" description="Helical" evidence="2">
    <location>
        <begin position="47"/>
        <end position="66"/>
    </location>
</feature>
<evidence type="ECO:0000313" key="3">
    <source>
        <dbReference type="EMBL" id="KAB1074110.1"/>
    </source>
</evidence>
<reference evidence="3 4" key="1">
    <citation type="submission" date="2019-09" db="EMBL/GenBank/DDBJ databases">
        <title>YIM 48816 draft genome.</title>
        <authorList>
            <person name="Jiang L."/>
        </authorList>
    </citation>
    <scope>NUCLEOTIDE SEQUENCE [LARGE SCALE GENOMIC DNA]</scope>
    <source>
        <strain evidence="3 4">YIM 48816</strain>
    </source>
</reference>
<dbReference type="AlphaFoldDB" id="A0A6L3SQS7"/>
<dbReference type="Proteomes" id="UP000474159">
    <property type="component" value="Unassembled WGS sequence"/>
</dbReference>
<evidence type="ECO:0000256" key="2">
    <source>
        <dbReference type="SAM" id="Phobius"/>
    </source>
</evidence>
<accession>A0A6L3SQS7</accession>
<evidence type="ECO:0000313" key="4">
    <source>
        <dbReference type="Proteomes" id="UP000474159"/>
    </source>
</evidence>
<sequence>MAEAPTVGDRPESDQSNDAASRRPRPDPAGAAWDLTSDRGRRRWPHGWAIILTCALLAGAIGWSCAEWIDEDTDDPPVWVAIPPLLVGLAAQVAMWRRAKSAGV</sequence>
<keyword evidence="2" id="KW-1133">Transmembrane helix</keyword>
<keyword evidence="4" id="KW-1185">Reference proteome</keyword>
<keyword evidence="2" id="KW-0472">Membrane</keyword>
<proteinExistence type="predicted"/>
<gene>
    <name evidence="3" type="ORF">F6X53_26275</name>
</gene>
<dbReference type="RefSeq" id="WP_151003924.1">
    <property type="nucleotide sequence ID" value="NZ_BPQY01000375.1"/>
</dbReference>
<name>A0A6L3SQS7_9HYPH</name>
<evidence type="ECO:0000256" key="1">
    <source>
        <dbReference type="SAM" id="MobiDB-lite"/>
    </source>
</evidence>
<feature type="transmembrane region" description="Helical" evidence="2">
    <location>
        <begin position="78"/>
        <end position="96"/>
    </location>
</feature>
<feature type="region of interest" description="Disordered" evidence="1">
    <location>
        <begin position="1"/>
        <end position="39"/>
    </location>
</feature>